<feature type="domain" description="PGG" evidence="2">
    <location>
        <begin position="198"/>
        <end position="244"/>
    </location>
</feature>
<keyword evidence="1" id="KW-0812">Transmembrane</keyword>
<accession>A0A6A1WEB8</accession>
<dbReference type="PANTHER" id="PTHR24177:SF329">
    <property type="entry name" value="ANKYRIN REPEAT PROTEIN"/>
    <property type="match status" value="1"/>
</dbReference>
<proteinExistence type="predicted"/>
<organism evidence="3 4">
    <name type="scientific">Morella rubra</name>
    <name type="common">Chinese bayberry</name>
    <dbReference type="NCBI Taxonomy" id="262757"/>
    <lineage>
        <taxon>Eukaryota</taxon>
        <taxon>Viridiplantae</taxon>
        <taxon>Streptophyta</taxon>
        <taxon>Embryophyta</taxon>
        <taxon>Tracheophyta</taxon>
        <taxon>Spermatophyta</taxon>
        <taxon>Magnoliopsida</taxon>
        <taxon>eudicotyledons</taxon>
        <taxon>Gunneridae</taxon>
        <taxon>Pentapetalae</taxon>
        <taxon>rosids</taxon>
        <taxon>fabids</taxon>
        <taxon>Fagales</taxon>
        <taxon>Myricaceae</taxon>
        <taxon>Morella</taxon>
    </lineage>
</organism>
<keyword evidence="1" id="KW-0472">Membrane</keyword>
<evidence type="ECO:0000313" key="4">
    <source>
        <dbReference type="Proteomes" id="UP000516437"/>
    </source>
</evidence>
<dbReference type="GO" id="GO:0016020">
    <property type="term" value="C:membrane"/>
    <property type="evidence" value="ECO:0007669"/>
    <property type="project" value="TreeGrafter"/>
</dbReference>
<evidence type="ECO:0000256" key="1">
    <source>
        <dbReference type="SAM" id="Phobius"/>
    </source>
</evidence>
<dbReference type="Proteomes" id="UP000516437">
    <property type="component" value="Chromosome 2"/>
</dbReference>
<keyword evidence="4" id="KW-1185">Reference proteome</keyword>
<protein>
    <recommendedName>
        <fullName evidence="2">PGG domain-containing protein</fullName>
    </recommendedName>
</protein>
<dbReference type="PANTHER" id="PTHR24177">
    <property type="entry name" value="CASKIN"/>
    <property type="match status" value="1"/>
</dbReference>
<dbReference type="EMBL" id="RXIC02000020">
    <property type="protein sequence ID" value="KAB1223642.1"/>
    <property type="molecule type" value="Genomic_DNA"/>
</dbReference>
<name>A0A6A1WEB8_9ROSI</name>
<dbReference type="AlphaFoldDB" id="A0A6A1WEB8"/>
<reference evidence="3 4" key="1">
    <citation type="journal article" date="2019" name="Plant Biotechnol. J.">
        <title>The red bayberry genome and genetic basis of sex determination.</title>
        <authorList>
            <person name="Jia H.M."/>
            <person name="Jia H.J."/>
            <person name="Cai Q.L."/>
            <person name="Wang Y."/>
            <person name="Zhao H.B."/>
            <person name="Yang W.F."/>
            <person name="Wang G.Y."/>
            <person name="Li Y.H."/>
            <person name="Zhan D.L."/>
            <person name="Shen Y.T."/>
            <person name="Niu Q.F."/>
            <person name="Chang L."/>
            <person name="Qiu J."/>
            <person name="Zhao L."/>
            <person name="Xie H.B."/>
            <person name="Fu W.Y."/>
            <person name="Jin J."/>
            <person name="Li X.W."/>
            <person name="Jiao Y."/>
            <person name="Zhou C.C."/>
            <person name="Tu T."/>
            <person name="Chai C.Y."/>
            <person name="Gao J.L."/>
            <person name="Fan L.J."/>
            <person name="van de Weg E."/>
            <person name="Wang J.Y."/>
            <person name="Gao Z.S."/>
        </authorList>
    </citation>
    <scope>NUCLEOTIDE SEQUENCE [LARGE SCALE GENOMIC DNA]</scope>
    <source>
        <tissue evidence="3">Leaves</tissue>
    </source>
</reference>
<evidence type="ECO:0000313" key="3">
    <source>
        <dbReference type="EMBL" id="KAB1223642.1"/>
    </source>
</evidence>
<feature type="transmembrane region" description="Helical" evidence="1">
    <location>
        <begin position="207"/>
        <end position="232"/>
    </location>
</feature>
<dbReference type="InterPro" id="IPR026961">
    <property type="entry name" value="PGG_dom"/>
</dbReference>
<sequence length="252" mass="28829">MAKVSPLFALACMPELFPSGNQLGVWKQWIYSSISIQLPSAPTDEFVLDIQDHIEKLLDQQMCNEIPHLNHQQRINGGIVAALFRAIEEGIYEFVYEVVKTSKDLLCLIYGLKEKNALLSRRDKSFNIILHQAGRLETSTTIDRVPGAALQMQRELQWFKEVERIVDPHLKNGFNDKGLTPRKWFTKNHQVLKEKGEAWMKDTATSYIVVSAFIITIMFATAFTIPVGGLLIDMFKSTYGSSIFDRNMKPWF</sequence>
<keyword evidence="1" id="KW-1133">Transmembrane helix</keyword>
<dbReference type="Pfam" id="PF13962">
    <property type="entry name" value="PGG"/>
    <property type="match status" value="1"/>
</dbReference>
<comment type="caution">
    <text evidence="3">The sequence shown here is derived from an EMBL/GenBank/DDBJ whole genome shotgun (WGS) entry which is preliminary data.</text>
</comment>
<evidence type="ECO:0000259" key="2">
    <source>
        <dbReference type="Pfam" id="PF13962"/>
    </source>
</evidence>
<dbReference type="OrthoDB" id="1925304at2759"/>
<gene>
    <name evidence="3" type="ORF">CJ030_MR2G023032</name>
</gene>